<evidence type="ECO:0000256" key="6">
    <source>
        <dbReference type="ARBA" id="ARBA00022989"/>
    </source>
</evidence>
<name>A0A0U4EAI2_9BACI</name>
<keyword evidence="3" id="KW-0813">Transport</keyword>
<evidence type="ECO:0000256" key="4">
    <source>
        <dbReference type="ARBA" id="ARBA00022475"/>
    </source>
</evidence>
<dbReference type="GO" id="GO:0055085">
    <property type="term" value="P:transmembrane transport"/>
    <property type="evidence" value="ECO:0007669"/>
    <property type="project" value="InterPro"/>
</dbReference>
<dbReference type="AlphaFoldDB" id="A0A0U4EAI2"/>
<dbReference type="GO" id="GO:0005886">
    <property type="term" value="C:plasma membrane"/>
    <property type="evidence" value="ECO:0007669"/>
    <property type="project" value="UniProtKB-SubCell"/>
</dbReference>
<feature type="transmembrane region" description="Helical" evidence="8">
    <location>
        <begin position="31"/>
        <end position="50"/>
    </location>
</feature>
<feature type="transmembrane region" description="Helical" evidence="8">
    <location>
        <begin position="154"/>
        <end position="173"/>
    </location>
</feature>
<feature type="transmembrane region" description="Helical" evidence="8">
    <location>
        <begin position="185"/>
        <end position="204"/>
    </location>
</feature>
<feature type="transmembrane region" description="Helical" evidence="8">
    <location>
        <begin position="278"/>
        <end position="297"/>
    </location>
</feature>
<evidence type="ECO:0000256" key="5">
    <source>
        <dbReference type="ARBA" id="ARBA00022692"/>
    </source>
</evidence>
<evidence type="ECO:0000313" key="10">
    <source>
        <dbReference type="Proteomes" id="UP000050331"/>
    </source>
</evidence>
<dbReference type="PANTHER" id="PTHR36838:SF1">
    <property type="entry name" value="SLR1864 PROTEIN"/>
    <property type="match status" value="1"/>
</dbReference>
<dbReference type="Gene3D" id="1.20.1530.20">
    <property type="match status" value="1"/>
</dbReference>
<protein>
    <submittedName>
        <fullName evidence="9">Transporter</fullName>
    </submittedName>
</protein>
<feature type="transmembrane region" description="Helical" evidence="8">
    <location>
        <begin position="6"/>
        <end position="24"/>
    </location>
</feature>
<dbReference type="Proteomes" id="UP000050331">
    <property type="component" value="Chromosome"/>
</dbReference>
<evidence type="ECO:0000256" key="2">
    <source>
        <dbReference type="ARBA" id="ARBA00010145"/>
    </source>
</evidence>
<dbReference type="OrthoDB" id="148377at2"/>
<dbReference type="KEGG" id="lao:AOX59_17975"/>
<evidence type="ECO:0000256" key="7">
    <source>
        <dbReference type="ARBA" id="ARBA00023136"/>
    </source>
</evidence>
<comment type="subcellular location">
    <subcellularLocation>
        <location evidence="1">Cell membrane</location>
        <topology evidence="1">Multi-pass membrane protein</topology>
    </subcellularLocation>
</comment>
<dbReference type="PANTHER" id="PTHR36838">
    <property type="entry name" value="AUXIN EFFLUX CARRIER FAMILY PROTEIN"/>
    <property type="match status" value="1"/>
</dbReference>
<feature type="transmembrane region" description="Helical" evidence="8">
    <location>
        <begin position="92"/>
        <end position="115"/>
    </location>
</feature>
<accession>A0A0U4EAI2</accession>
<keyword evidence="7 8" id="KW-0472">Membrane</keyword>
<keyword evidence="10" id="KW-1185">Reference proteome</keyword>
<comment type="similarity">
    <text evidence="2">Belongs to the auxin efflux carrier (TC 2.A.69) family.</text>
</comment>
<keyword evidence="5 8" id="KW-0812">Transmembrane</keyword>
<evidence type="ECO:0000256" key="8">
    <source>
        <dbReference type="SAM" id="Phobius"/>
    </source>
</evidence>
<feature type="transmembrane region" description="Helical" evidence="8">
    <location>
        <begin position="244"/>
        <end position="266"/>
    </location>
</feature>
<sequence length="298" mass="32466">MAIFFQVVLPIMAVFGAGFVLQRIRVLDVKSLAAASIYIFLPALVFTNLYEASFNQGYTVIVIYAFLLLFLMIVLIKICARVFKWTESVESGSILTTAFMNGGNYGVPVILFSIGEEAMPYAIFLMVLQTMIMNVFGVYYASRSTSGFLRALKTIFKMPATYAAVLGIGFQAMSVSIPESVYSTLTMLGNAAIPLMMVILGMQLASITSLKFDWQVILSASITRMVISPLFALLFIWLVPVEPVIGAVIVIVAAMPSAATTTMYAIEFDSEPDLVSSITLVTTLVSIITVTVLLNIIT</sequence>
<evidence type="ECO:0000256" key="3">
    <source>
        <dbReference type="ARBA" id="ARBA00022448"/>
    </source>
</evidence>
<keyword evidence="6 8" id="KW-1133">Transmembrane helix</keyword>
<dbReference type="EMBL" id="CP013862">
    <property type="protein sequence ID" value="ALX50300.1"/>
    <property type="molecule type" value="Genomic_DNA"/>
</dbReference>
<gene>
    <name evidence="9" type="ORF">AOX59_17975</name>
</gene>
<dbReference type="InterPro" id="IPR038770">
    <property type="entry name" value="Na+/solute_symporter_sf"/>
</dbReference>
<evidence type="ECO:0000256" key="1">
    <source>
        <dbReference type="ARBA" id="ARBA00004651"/>
    </source>
</evidence>
<reference evidence="9 10" key="1">
    <citation type="submission" date="2016-01" db="EMBL/GenBank/DDBJ databases">
        <title>Complete genome sequence of strain Lentibacillus amyloliquefaciens LAM0015T isolated from saline sediment.</title>
        <authorList>
            <person name="Wang J.-L."/>
            <person name="He M.-X."/>
        </authorList>
    </citation>
    <scope>NUCLEOTIDE SEQUENCE [LARGE SCALE GENOMIC DNA]</scope>
    <source>
        <strain evidence="9 10">LAM0015</strain>
    </source>
</reference>
<dbReference type="RefSeq" id="WP_068447666.1">
    <property type="nucleotide sequence ID" value="NZ_CP013862.1"/>
</dbReference>
<dbReference type="InterPro" id="IPR004776">
    <property type="entry name" value="Mem_transp_PIN-like"/>
</dbReference>
<evidence type="ECO:0000313" key="9">
    <source>
        <dbReference type="EMBL" id="ALX50300.1"/>
    </source>
</evidence>
<keyword evidence="4" id="KW-1003">Cell membrane</keyword>
<feature type="transmembrane region" description="Helical" evidence="8">
    <location>
        <begin position="121"/>
        <end position="142"/>
    </location>
</feature>
<dbReference type="Pfam" id="PF03547">
    <property type="entry name" value="Mem_trans"/>
    <property type="match status" value="2"/>
</dbReference>
<feature type="transmembrane region" description="Helical" evidence="8">
    <location>
        <begin position="56"/>
        <end position="80"/>
    </location>
</feature>
<organism evidence="9 10">
    <name type="scientific">Lentibacillus amyloliquefaciens</name>
    <dbReference type="NCBI Taxonomy" id="1472767"/>
    <lineage>
        <taxon>Bacteria</taxon>
        <taxon>Bacillati</taxon>
        <taxon>Bacillota</taxon>
        <taxon>Bacilli</taxon>
        <taxon>Bacillales</taxon>
        <taxon>Bacillaceae</taxon>
        <taxon>Lentibacillus</taxon>
    </lineage>
</organism>
<proteinExistence type="inferred from homology"/>